<dbReference type="InterPro" id="IPR000524">
    <property type="entry name" value="Tscrpt_reg_HTH_GntR"/>
</dbReference>
<dbReference type="Pfam" id="PF07729">
    <property type="entry name" value="FCD"/>
    <property type="match status" value="1"/>
</dbReference>
<evidence type="ECO:0000256" key="2">
    <source>
        <dbReference type="ARBA" id="ARBA00023125"/>
    </source>
</evidence>
<dbReference type="Gene3D" id="1.10.10.10">
    <property type="entry name" value="Winged helix-like DNA-binding domain superfamily/Winged helix DNA-binding domain"/>
    <property type="match status" value="1"/>
</dbReference>
<dbReference type="SMART" id="SM00895">
    <property type="entry name" value="FCD"/>
    <property type="match status" value="1"/>
</dbReference>
<dbReference type="InterPro" id="IPR036390">
    <property type="entry name" value="WH_DNA-bd_sf"/>
</dbReference>
<protein>
    <submittedName>
        <fullName evidence="5">GntR family transcriptional regulator</fullName>
    </submittedName>
</protein>
<dbReference type="PANTHER" id="PTHR43537">
    <property type="entry name" value="TRANSCRIPTIONAL REGULATOR, GNTR FAMILY"/>
    <property type="match status" value="1"/>
</dbReference>
<dbReference type="Gene3D" id="1.20.120.530">
    <property type="entry name" value="GntR ligand-binding domain-like"/>
    <property type="match status" value="1"/>
</dbReference>
<gene>
    <name evidence="5" type="ORF">BM477_00045</name>
</gene>
<organism evidence="5 6">
    <name type="scientific">Boudabousia marimammalium</name>
    <dbReference type="NCBI Taxonomy" id="156892"/>
    <lineage>
        <taxon>Bacteria</taxon>
        <taxon>Bacillati</taxon>
        <taxon>Actinomycetota</taxon>
        <taxon>Actinomycetes</taxon>
        <taxon>Actinomycetales</taxon>
        <taxon>Actinomycetaceae</taxon>
        <taxon>Boudabousia</taxon>
    </lineage>
</organism>
<keyword evidence="1" id="KW-0805">Transcription regulation</keyword>
<dbReference type="PANTHER" id="PTHR43537:SF5">
    <property type="entry name" value="UXU OPERON TRANSCRIPTIONAL REGULATOR"/>
    <property type="match status" value="1"/>
</dbReference>
<dbReference type="AlphaFoldDB" id="A0A1Q5PSM6"/>
<sequence>MYIKDESMNPRPTNSVGLTGLTQLTKPATAHTNTPKRAESVMDAIKALILEQGLRPGDSLPTEATLCEQLGVSRSSVREAIRKLEALNIVSVEHGRGSFVGSLSLDPLVQSLAFRSTLLSNEGFEGLRDVVEVRRYLDLGCSEQVVKTLKGTKQPELRRLVGEMQVLASEGKTFEQQDIAYHLGLLAQLPNTVIKQLAHSLWLVHMAVTPQLGLEITHHLRQTADAHELMLNAAIAGDLEAYRDAVTEHYRPLEEILSARI</sequence>
<dbReference type="EMBL" id="MPDM01000001">
    <property type="protein sequence ID" value="OKL50410.1"/>
    <property type="molecule type" value="Genomic_DNA"/>
</dbReference>
<dbReference type="Proteomes" id="UP000186465">
    <property type="component" value="Unassembled WGS sequence"/>
</dbReference>
<keyword evidence="3" id="KW-0804">Transcription</keyword>
<reference evidence="6" key="1">
    <citation type="submission" date="2016-11" db="EMBL/GenBank/DDBJ databases">
        <title>Actinomyces gypaetusis sp. nov. isolated from Gypaetus barbatus in Qinghai Tibet Plateau China.</title>
        <authorList>
            <person name="Meng X."/>
        </authorList>
    </citation>
    <scope>NUCLEOTIDE SEQUENCE [LARGE SCALE GENOMIC DNA]</scope>
    <source>
        <strain evidence="6">DSM 15383</strain>
    </source>
</reference>
<proteinExistence type="predicted"/>
<dbReference type="Pfam" id="PF00392">
    <property type="entry name" value="GntR"/>
    <property type="match status" value="1"/>
</dbReference>
<dbReference type="InterPro" id="IPR008920">
    <property type="entry name" value="TF_FadR/GntR_C"/>
</dbReference>
<dbReference type="PRINTS" id="PR00035">
    <property type="entry name" value="HTHGNTR"/>
</dbReference>
<dbReference type="InterPro" id="IPR011711">
    <property type="entry name" value="GntR_C"/>
</dbReference>
<dbReference type="SMART" id="SM00345">
    <property type="entry name" value="HTH_GNTR"/>
    <property type="match status" value="1"/>
</dbReference>
<evidence type="ECO:0000259" key="4">
    <source>
        <dbReference type="PROSITE" id="PS50949"/>
    </source>
</evidence>
<keyword evidence="6" id="KW-1185">Reference proteome</keyword>
<dbReference type="GO" id="GO:0003677">
    <property type="term" value="F:DNA binding"/>
    <property type="evidence" value="ECO:0007669"/>
    <property type="project" value="UniProtKB-KW"/>
</dbReference>
<evidence type="ECO:0000313" key="6">
    <source>
        <dbReference type="Proteomes" id="UP000186465"/>
    </source>
</evidence>
<keyword evidence="2" id="KW-0238">DNA-binding</keyword>
<evidence type="ECO:0000256" key="1">
    <source>
        <dbReference type="ARBA" id="ARBA00023015"/>
    </source>
</evidence>
<dbReference type="InterPro" id="IPR036388">
    <property type="entry name" value="WH-like_DNA-bd_sf"/>
</dbReference>
<accession>A0A1Q5PSM6</accession>
<dbReference type="GO" id="GO:0003700">
    <property type="term" value="F:DNA-binding transcription factor activity"/>
    <property type="evidence" value="ECO:0007669"/>
    <property type="project" value="InterPro"/>
</dbReference>
<dbReference type="STRING" id="156892.BM477_00045"/>
<feature type="domain" description="HTH gntR-type" evidence="4">
    <location>
        <begin position="35"/>
        <end position="103"/>
    </location>
</feature>
<evidence type="ECO:0000313" key="5">
    <source>
        <dbReference type="EMBL" id="OKL50410.1"/>
    </source>
</evidence>
<dbReference type="PROSITE" id="PS50949">
    <property type="entry name" value="HTH_GNTR"/>
    <property type="match status" value="1"/>
</dbReference>
<dbReference type="SUPFAM" id="SSF46785">
    <property type="entry name" value="Winged helix' DNA-binding domain"/>
    <property type="match status" value="1"/>
</dbReference>
<comment type="caution">
    <text evidence="5">The sequence shown here is derived from an EMBL/GenBank/DDBJ whole genome shotgun (WGS) entry which is preliminary data.</text>
</comment>
<evidence type="ECO:0000256" key="3">
    <source>
        <dbReference type="ARBA" id="ARBA00023163"/>
    </source>
</evidence>
<dbReference type="CDD" id="cd07377">
    <property type="entry name" value="WHTH_GntR"/>
    <property type="match status" value="1"/>
</dbReference>
<dbReference type="SUPFAM" id="SSF48008">
    <property type="entry name" value="GntR ligand-binding domain-like"/>
    <property type="match status" value="1"/>
</dbReference>
<name>A0A1Q5PSM6_9ACTO</name>